<dbReference type="Pfam" id="PF25056">
    <property type="entry name" value="DUF7793"/>
    <property type="match status" value="1"/>
</dbReference>
<dbReference type="InterPro" id="IPR056695">
    <property type="entry name" value="DUF7793"/>
</dbReference>
<dbReference type="STRING" id="1391654.AKJ09_00454"/>
<feature type="domain" description="DUF7793" evidence="1">
    <location>
        <begin position="64"/>
        <end position="135"/>
    </location>
</feature>
<dbReference type="Proteomes" id="UP000064967">
    <property type="component" value="Chromosome"/>
</dbReference>
<dbReference type="KEGG" id="llu:AKJ09_00454"/>
<protein>
    <recommendedName>
        <fullName evidence="1">DUF7793 domain-containing protein</fullName>
    </recommendedName>
</protein>
<sequence>MTQPDVAMRGWSIVGDTSNSRFFQVRSGLLCAVPRDGSLDDFETATENREFQESYFRRIGSPGAIIVLMDGFTSQDHAARTVYLGYDDRLLRGVALVASSLLGRAIASFSIGLRQSKLPIKSFATLELALAWAEKV</sequence>
<keyword evidence="3" id="KW-1185">Reference proteome</keyword>
<evidence type="ECO:0000259" key="1">
    <source>
        <dbReference type="Pfam" id="PF25056"/>
    </source>
</evidence>
<evidence type="ECO:0000313" key="2">
    <source>
        <dbReference type="EMBL" id="AKU93790.1"/>
    </source>
</evidence>
<evidence type="ECO:0000313" key="3">
    <source>
        <dbReference type="Proteomes" id="UP000064967"/>
    </source>
</evidence>
<proteinExistence type="predicted"/>
<dbReference type="EMBL" id="CP012333">
    <property type="protein sequence ID" value="AKU93790.1"/>
    <property type="molecule type" value="Genomic_DNA"/>
</dbReference>
<reference evidence="2 3" key="1">
    <citation type="submission" date="2015-08" db="EMBL/GenBank/DDBJ databases">
        <authorList>
            <person name="Babu N.S."/>
            <person name="Beckwith C.J."/>
            <person name="Beseler K.G."/>
            <person name="Brison A."/>
            <person name="Carone J.V."/>
            <person name="Caskin T.P."/>
            <person name="Diamond M."/>
            <person name="Durham M.E."/>
            <person name="Foxe J.M."/>
            <person name="Go M."/>
            <person name="Henderson B.A."/>
            <person name="Jones I.B."/>
            <person name="McGettigan J.A."/>
            <person name="Micheletti S.J."/>
            <person name="Nasrallah M.E."/>
            <person name="Ortiz D."/>
            <person name="Piller C.R."/>
            <person name="Privatt S.R."/>
            <person name="Schneider S.L."/>
            <person name="Sharp S."/>
            <person name="Smith T.C."/>
            <person name="Stanton J.D."/>
            <person name="Ullery H.E."/>
            <person name="Wilson R.J."/>
            <person name="Serrano M.G."/>
            <person name="Buck G."/>
            <person name="Lee V."/>
            <person name="Wang Y."/>
            <person name="Carvalho R."/>
            <person name="Voegtly L."/>
            <person name="Shi R."/>
            <person name="Duckworth R."/>
            <person name="Johnson A."/>
            <person name="Loviza R."/>
            <person name="Walstead R."/>
            <person name="Shah Z."/>
            <person name="Kiflezghi M."/>
            <person name="Wade K."/>
            <person name="Ball S.L."/>
            <person name="Bradley K.W."/>
            <person name="Asai D.J."/>
            <person name="Bowman C.A."/>
            <person name="Russell D.A."/>
            <person name="Pope W.H."/>
            <person name="Jacobs-Sera D."/>
            <person name="Hendrix R.W."/>
            <person name="Hatfull G.F."/>
        </authorList>
    </citation>
    <scope>NUCLEOTIDE SEQUENCE [LARGE SCALE GENOMIC DNA]</scope>
    <source>
        <strain evidence="2 3">DSM 27648</strain>
    </source>
</reference>
<gene>
    <name evidence="2" type="ORF">AKJ09_00454</name>
</gene>
<dbReference type="RefSeq" id="WP_146645487.1">
    <property type="nucleotide sequence ID" value="NZ_CP012333.1"/>
</dbReference>
<accession>A0A0K1PJU5</accession>
<dbReference type="AlphaFoldDB" id="A0A0K1PJU5"/>
<dbReference type="OrthoDB" id="5509438at2"/>
<organism evidence="2 3">
    <name type="scientific">Labilithrix luteola</name>
    <dbReference type="NCBI Taxonomy" id="1391654"/>
    <lineage>
        <taxon>Bacteria</taxon>
        <taxon>Pseudomonadati</taxon>
        <taxon>Myxococcota</taxon>
        <taxon>Polyangia</taxon>
        <taxon>Polyangiales</taxon>
        <taxon>Labilitrichaceae</taxon>
        <taxon>Labilithrix</taxon>
    </lineage>
</organism>
<dbReference type="Gene3D" id="3.40.970.30">
    <property type="entry name" value="yp_829618.1 like domains"/>
    <property type="match status" value="1"/>
</dbReference>
<name>A0A0K1PJU5_9BACT</name>